<protein>
    <submittedName>
        <fullName evidence="7">Amino acid/polyamine/organocation transporter, APC superfamily</fullName>
    </submittedName>
</protein>
<feature type="transmembrane region" description="Helical" evidence="6">
    <location>
        <begin position="271"/>
        <end position="293"/>
    </location>
</feature>
<evidence type="ECO:0000256" key="1">
    <source>
        <dbReference type="ARBA" id="ARBA00004651"/>
    </source>
</evidence>
<sequence length="404" mass="42908">MPEPIELKRIITLPMITLYGLGTIIGAGIFVLIGKVAGIAGVHAPLAFLAASIIAGFTALSYAELSSRFPKSAGEAVYLEETFHRHWLSTSTGIAGVAIGTISAATITNGSVGYIQMFVDLPSWLIITLLVTALALLAGWGISESVGVAALTTIVSIIGLIVIVAINASNLATLPERLPEMIPPNLEVWGLIVAGAFVAFYAFVGFEDMINIAEEVNDPQRNMPRAIILALVITTLLYALISLVAVLTLPIETLAASDAPLADLIGDNRPVIKSTVGIVSIIAIADGTLIQIIKTARILYGMGSQRLIPSLFSTVHSGTRTPIIATITVAITILILALSFPLLTLAQFTSFITLVVFAAINFSLWRLKVRSDTLKNEAFNLPAWVPLVGFMLCSLFTLIQFTQG</sequence>
<keyword evidence="5 6" id="KW-0472">Membrane</keyword>
<organism evidence="7 8">
    <name type="scientific">Mariprofundus aestuarium</name>
    <dbReference type="NCBI Taxonomy" id="1921086"/>
    <lineage>
        <taxon>Bacteria</taxon>
        <taxon>Pseudomonadati</taxon>
        <taxon>Pseudomonadota</taxon>
        <taxon>Candidatius Mariprofundia</taxon>
        <taxon>Mariprofundales</taxon>
        <taxon>Mariprofundaceae</taxon>
        <taxon>Mariprofundus</taxon>
    </lineage>
</organism>
<dbReference type="GO" id="GO:0005886">
    <property type="term" value="C:plasma membrane"/>
    <property type="evidence" value="ECO:0007669"/>
    <property type="project" value="UniProtKB-SubCell"/>
</dbReference>
<comment type="subcellular location">
    <subcellularLocation>
        <location evidence="1">Cell membrane</location>
        <topology evidence="1">Multi-pass membrane protein</topology>
    </subcellularLocation>
</comment>
<evidence type="ECO:0000256" key="6">
    <source>
        <dbReference type="SAM" id="Phobius"/>
    </source>
</evidence>
<name>A0A2K8L266_MARES</name>
<keyword evidence="3 6" id="KW-0812">Transmembrane</keyword>
<dbReference type="Proteomes" id="UP000231701">
    <property type="component" value="Chromosome"/>
</dbReference>
<dbReference type="PANTHER" id="PTHR42770">
    <property type="entry name" value="AMINO ACID TRANSPORTER-RELATED"/>
    <property type="match status" value="1"/>
</dbReference>
<dbReference type="PIRSF" id="PIRSF006060">
    <property type="entry name" value="AA_transporter"/>
    <property type="match status" value="1"/>
</dbReference>
<evidence type="ECO:0000256" key="3">
    <source>
        <dbReference type="ARBA" id="ARBA00022692"/>
    </source>
</evidence>
<dbReference type="KEGG" id="maes:Ga0123461_1517"/>
<evidence type="ECO:0000256" key="5">
    <source>
        <dbReference type="ARBA" id="ARBA00023136"/>
    </source>
</evidence>
<feature type="transmembrane region" description="Helical" evidence="6">
    <location>
        <begin position="121"/>
        <end position="141"/>
    </location>
</feature>
<keyword evidence="4 6" id="KW-1133">Transmembrane helix</keyword>
<feature type="transmembrane region" description="Helical" evidence="6">
    <location>
        <begin position="379"/>
        <end position="401"/>
    </location>
</feature>
<evidence type="ECO:0000256" key="4">
    <source>
        <dbReference type="ARBA" id="ARBA00022989"/>
    </source>
</evidence>
<dbReference type="Pfam" id="PF13520">
    <property type="entry name" value="AA_permease_2"/>
    <property type="match status" value="1"/>
</dbReference>
<proteinExistence type="predicted"/>
<dbReference type="RefSeq" id="WP_100277764.1">
    <property type="nucleotide sequence ID" value="NZ_CP018799.1"/>
</dbReference>
<feature type="transmembrane region" description="Helical" evidence="6">
    <location>
        <begin position="94"/>
        <end position="115"/>
    </location>
</feature>
<feature type="transmembrane region" description="Helical" evidence="6">
    <location>
        <begin position="12"/>
        <end position="33"/>
    </location>
</feature>
<feature type="transmembrane region" description="Helical" evidence="6">
    <location>
        <begin position="39"/>
        <end position="63"/>
    </location>
</feature>
<feature type="transmembrane region" description="Helical" evidence="6">
    <location>
        <begin position="227"/>
        <end position="251"/>
    </location>
</feature>
<dbReference type="EMBL" id="CP018799">
    <property type="protein sequence ID" value="ATX79931.1"/>
    <property type="molecule type" value="Genomic_DNA"/>
</dbReference>
<feature type="transmembrane region" description="Helical" evidence="6">
    <location>
        <begin position="188"/>
        <end position="206"/>
    </location>
</feature>
<dbReference type="OrthoDB" id="5298909at2"/>
<dbReference type="GO" id="GO:0022857">
    <property type="term" value="F:transmembrane transporter activity"/>
    <property type="evidence" value="ECO:0007669"/>
    <property type="project" value="InterPro"/>
</dbReference>
<evidence type="ECO:0000256" key="2">
    <source>
        <dbReference type="ARBA" id="ARBA00022475"/>
    </source>
</evidence>
<gene>
    <name evidence="7" type="ORF">Ga0123461_1517</name>
</gene>
<evidence type="ECO:0000313" key="7">
    <source>
        <dbReference type="EMBL" id="ATX79931.1"/>
    </source>
</evidence>
<reference evidence="7 8" key="1">
    <citation type="submission" date="2016-12" db="EMBL/GenBank/DDBJ databases">
        <title>Isolation and genomic insights into novel planktonic Zetaproteobacteria from stratified waters of the Chesapeake Bay.</title>
        <authorList>
            <person name="McAllister S.M."/>
            <person name="Kato S."/>
            <person name="Chan C.S."/>
            <person name="Chiu B.K."/>
            <person name="Field E.K."/>
        </authorList>
    </citation>
    <scope>NUCLEOTIDE SEQUENCE [LARGE SCALE GENOMIC DNA]</scope>
    <source>
        <strain evidence="7 8">CP-5</strain>
    </source>
</reference>
<evidence type="ECO:0000313" key="8">
    <source>
        <dbReference type="Proteomes" id="UP000231701"/>
    </source>
</evidence>
<dbReference type="PANTHER" id="PTHR42770:SF11">
    <property type="entry name" value="INNER MEMBRANE TRANSPORT PROTEIN YBAT"/>
    <property type="match status" value="1"/>
</dbReference>
<dbReference type="AlphaFoldDB" id="A0A2K8L266"/>
<keyword evidence="2" id="KW-1003">Cell membrane</keyword>
<accession>A0A2K8L266</accession>
<dbReference type="InterPro" id="IPR050367">
    <property type="entry name" value="APC_superfamily"/>
</dbReference>
<dbReference type="InterPro" id="IPR002293">
    <property type="entry name" value="AA/rel_permease1"/>
</dbReference>
<feature type="transmembrane region" description="Helical" evidence="6">
    <location>
        <begin position="148"/>
        <end position="168"/>
    </location>
</feature>
<feature type="transmembrane region" description="Helical" evidence="6">
    <location>
        <begin position="348"/>
        <end position="367"/>
    </location>
</feature>
<feature type="transmembrane region" description="Helical" evidence="6">
    <location>
        <begin position="323"/>
        <end position="342"/>
    </location>
</feature>
<dbReference type="Gene3D" id="1.20.1740.10">
    <property type="entry name" value="Amino acid/polyamine transporter I"/>
    <property type="match status" value="1"/>
</dbReference>
<keyword evidence="8" id="KW-1185">Reference proteome</keyword>